<keyword evidence="3" id="KW-1185">Reference proteome</keyword>
<dbReference type="GO" id="GO:0005096">
    <property type="term" value="F:GTPase activator activity"/>
    <property type="evidence" value="ECO:0007669"/>
    <property type="project" value="InterPro"/>
</dbReference>
<organism evidence="2 3">
    <name type="scientific">Cynara cardunculus var. scolymus</name>
    <name type="common">Globe artichoke</name>
    <name type="synonym">Cynara scolymus</name>
    <dbReference type="NCBI Taxonomy" id="59895"/>
    <lineage>
        <taxon>Eukaryota</taxon>
        <taxon>Viridiplantae</taxon>
        <taxon>Streptophyta</taxon>
        <taxon>Embryophyta</taxon>
        <taxon>Tracheophyta</taxon>
        <taxon>Spermatophyta</taxon>
        <taxon>Magnoliopsida</taxon>
        <taxon>eudicotyledons</taxon>
        <taxon>Gunneridae</taxon>
        <taxon>Pentapetalae</taxon>
        <taxon>asterids</taxon>
        <taxon>campanulids</taxon>
        <taxon>Asterales</taxon>
        <taxon>Asteraceae</taxon>
        <taxon>Carduoideae</taxon>
        <taxon>Cardueae</taxon>
        <taxon>Carduinae</taxon>
        <taxon>Cynara</taxon>
    </lineage>
</organism>
<name>A0A103XCK0_CYNCS</name>
<protein>
    <submittedName>
        <fullName evidence="2">Uncharacterized protein</fullName>
    </submittedName>
</protein>
<dbReference type="PANTHER" id="PTHR46085">
    <property type="entry name" value="ARFGAP/RECO-RELATED"/>
    <property type="match status" value="1"/>
</dbReference>
<evidence type="ECO:0000256" key="1">
    <source>
        <dbReference type="SAM" id="MobiDB-lite"/>
    </source>
</evidence>
<proteinExistence type="predicted"/>
<dbReference type="InterPro" id="IPR044820">
    <property type="entry name" value="AGD14-like"/>
</dbReference>
<accession>A0A103XCK0</accession>
<reference evidence="2 3" key="1">
    <citation type="journal article" date="2016" name="Sci. Rep.">
        <title>The genome sequence of the outbreeding globe artichoke constructed de novo incorporating a phase-aware low-pass sequencing strategy of F1 progeny.</title>
        <authorList>
            <person name="Scaglione D."/>
            <person name="Reyes-Chin-Wo S."/>
            <person name="Acquadro A."/>
            <person name="Froenicke L."/>
            <person name="Portis E."/>
            <person name="Beitel C."/>
            <person name="Tirone M."/>
            <person name="Mauro R."/>
            <person name="Lo Monaco A."/>
            <person name="Mauromicale G."/>
            <person name="Faccioli P."/>
            <person name="Cattivelli L."/>
            <person name="Rieseberg L."/>
            <person name="Michelmore R."/>
            <person name="Lanteri S."/>
        </authorList>
    </citation>
    <scope>NUCLEOTIDE SEQUENCE [LARGE SCALE GENOMIC DNA]</scope>
    <source>
        <strain evidence="2">2C</strain>
    </source>
</reference>
<evidence type="ECO:0000313" key="3">
    <source>
        <dbReference type="Proteomes" id="UP000243975"/>
    </source>
</evidence>
<evidence type="ECO:0000313" key="2">
    <source>
        <dbReference type="EMBL" id="KVH88214.1"/>
    </source>
</evidence>
<feature type="region of interest" description="Disordered" evidence="1">
    <location>
        <begin position="349"/>
        <end position="377"/>
    </location>
</feature>
<dbReference type="Gramene" id="KVH88214">
    <property type="protein sequence ID" value="KVH88214"/>
    <property type="gene ID" value="Ccrd_024397"/>
</dbReference>
<feature type="region of interest" description="Disordered" evidence="1">
    <location>
        <begin position="194"/>
        <end position="244"/>
    </location>
</feature>
<feature type="compositionally biased region" description="Polar residues" evidence="1">
    <location>
        <begin position="199"/>
        <end position="209"/>
    </location>
</feature>
<feature type="compositionally biased region" description="Polar residues" evidence="1">
    <location>
        <begin position="232"/>
        <end position="244"/>
    </location>
</feature>
<dbReference type="Proteomes" id="UP000243975">
    <property type="component" value="Unassembled WGS sequence"/>
</dbReference>
<dbReference type="AlphaFoldDB" id="A0A103XCK0"/>
<sequence length="402" mass="44045">MSAQLSGHLYAPTAVECNDFSREFSHRVKSVSMAKFSAEEVRSLEDGGNKELKDGFFEKSSYGRCSTGRRDEYYKKHSSIRSYSRGGHEPRSVMNSVEGKSPWYQENGTPCARRTRSCARFDIIDDRFRDNDYGKVTMHERHRFTGSLQRGVSLSPDILTSTETTPWEVQYVKEICGDRIPSLKLGEAIKEKEKKVAETSSPASTNGKQEVQKIERSNSMIDTKVKADAAPESSNASVSSNRYEVVQSSNRGNSLFFSSTQQRSPEKASKPPSVNFVEVLLLELASPVVVPVGSTSEVPSSVDALSTTPATLSNGVNTSATASNMGLLALPSSGGDSLDEVANGKHLLETKQHQPSASSTVDSSSTDRQSSLPIETSSNKARIIPTSCYRSHSSIFFVEFKF</sequence>
<dbReference type="EMBL" id="LEKV01005516">
    <property type="protein sequence ID" value="KVH88214.1"/>
    <property type="molecule type" value="Genomic_DNA"/>
</dbReference>
<gene>
    <name evidence="2" type="ORF">Ccrd_024397</name>
</gene>
<dbReference type="STRING" id="59895.A0A103XCK0"/>
<feature type="compositionally biased region" description="Low complexity" evidence="1">
    <location>
        <begin position="356"/>
        <end position="371"/>
    </location>
</feature>
<comment type="caution">
    <text evidence="2">The sequence shown here is derived from an EMBL/GenBank/DDBJ whole genome shotgun (WGS) entry which is preliminary data.</text>
</comment>